<dbReference type="CDD" id="cd00586">
    <property type="entry name" value="4HBT"/>
    <property type="match status" value="1"/>
</dbReference>
<dbReference type="Pfam" id="PF13279">
    <property type="entry name" value="4HBT_2"/>
    <property type="match status" value="1"/>
</dbReference>
<dbReference type="OrthoDB" id="9799036at2"/>
<comment type="similarity">
    <text evidence="1">Belongs to the 4-hydroxybenzoyl-CoA thioesterase family.</text>
</comment>
<dbReference type="Proteomes" id="UP000244912">
    <property type="component" value="Unassembled WGS sequence"/>
</dbReference>
<protein>
    <submittedName>
        <fullName evidence="3">1,4-dihydroxy-2-naphthoyl-CoA hydrolase</fullName>
        <ecNumber evidence="3">3.1.2.28</ecNumber>
    </submittedName>
</protein>
<dbReference type="RefSeq" id="WP_108894777.1">
    <property type="nucleotide sequence ID" value="NZ_ONZF01000006.1"/>
</dbReference>
<keyword evidence="2 3" id="KW-0378">Hydrolase</keyword>
<sequence length="139" mass="15545">MPETRADYRLLRDMPTRWFDNDIYGHLNNTVHYQLFDTAVNAHLVETGVLDPHTGDTVFLVVESGCRYFAPLSFPEVVTAGLRVAHLGRSSVRYEIGLFGGEADTAAAEGFFVHVNVDRQTRKKAPIPDAARDVLEALR</sequence>
<keyword evidence="4" id="KW-1185">Reference proteome</keyword>
<gene>
    <name evidence="3" type="ORF">PAA8504_02810</name>
</gene>
<dbReference type="Gene3D" id="3.10.129.10">
    <property type="entry name" value="Hotdog Thioesterase"/>
    <property type="match status" value="1"/>
</dbReference>
<name>A0A2R8BXR0_9RHOB</name>
<dbReference type="AlphaFoldDB" id="A0A2R8BXR0"/>
<dbReference type="InterPro" id="IPR029069">
    <property type="entry name" value="HotDog_dom_sf"/>
</dbReference>
<dbReference type="GO" id="GO:0061522">
    <property type="term" value="F:1,4-dihydroxy-2-naphthoyl-CoA thioesterase activity"/>
    <property type="evidence" value="ECO:0007669"/>
    <property type="project" value="UniProtKB-EC"/>
</dbReference>
<dbReference type="EMBL" id="ONZF01000006">
    <property type="protein sequence ID" value="SPJ24967.1"/>
    <property type="molecule type" value="Genomic_DNA"/>
</dbReference>
<accession>A0A2R8BXR0</accession>
<dbReference type="PANTHER" id="PTHR31793">
    <property type="entry name" value="4-HYDROXYBENZOYL-COA THIOESTERASE FAMILY MEMBER"/>
    <property type="match status" value="1"/>
</dbReference>
<dbReference type="SUPFAM" id="SSF54637">
    <property type="entry name" value="Thioesterase/thiol ester dehydrase-isomerase"/>
    <property type="match status" value="1"/>
</dbReference>
<dbReference type="InterPro" id="IPR050563">
    <property type="entry name" value="4-hydroxybenzoyl-CoA_TE"/>
</dbReference>
<evidence type="ECO:0000256" key="2">
    <source>
        <dbReference type="ARBA" id="ARBA00022801"/>
    </source>
</evidence>
<dbReference type="PANTHER" id="PTHR31793:SF27">
    <property type="entry name" value="NOVEL THIOESTERASE SUPERFAMILY DOMAIN AND SAPOSIN A-TYPE DOMAIN CONTAINING PROTEIN (0610012H03RIK)"/>
    <property type="match status" value="1"/>
</dbReference>
<reference evidence="4" key="1">
    <citation type="submission" date="2018-03" db="EMBL/GenBank/DDBJ databases">
        <authorList>
            <person name="Rodrigo-Torres L."/>
            <person name="Arahal R. D."/>
            <person name="Lucena T."/>
        </authorList>
    </citation>
    <scope>NUCLEOTIDE SEQUENCE [LARGE SCALE GENOMIC DNA]</scope>
    <source>
        <strain evidence="4">CECT 8504</strain>
    </source>
</reference>
<evidence type="ECO:0000313" key="3">
    <source>
        <dbReference type="EMBL" id="SPJ24967.1"/>
    </source>
</evidence>
<evidence type="ECO:0000256" key="1">
    <source>
        <dbReference type="ARBA" id="ARBA00005953"/>
    </source>
</evidence>
<proteinExistence type="inferred from homology"/>
<organism evidence="3 4">
    <name type="scientific">Palleronia abyssalis</name>
    <dbReference type="NCBI Taxonomy" id="1501240"/>
    <lineage>
        <taxon>Bacteria</taxon>
        <taxon>Pseudomonadati</taxon>
        <taxon>Pseudomonadota</taxon>
        <taxon>Alphaproteobacteria</taxon>
        <taxon>Rhodobacterales</taxon>
        <taxon>Roseobacteraceae</taxon>
        <taxon>Palleronia</taxon>
    </lineage>
</organism>
<dbReference type="EC" id="3.1.2.28" evidence="3"/>
<evidence type="ECO:0000313" key="4">
    <source>
        <dbReference type="Proteomes" id="UP000244912"/>
    </source>
</evidence>
<dbReference type="GO" id="GO:0047617">
    <property type="term" value="F:fatty acyl-CoA hydrolase activity"/>
    <property type="evidence" value="ECO:0007669"/>
    <property type="project" value="TreeGrafter"/>
</dbReference>